<protein>
    <submittedName>
        <fullName evidence="2">Uncharacterized protein</fullName>
    </submittedName>
</protein>
<keyword evidence="3" id="KW-1185">Reference proteome</keyword>
<dbReference type="KEGG" id="ftj:FTUN_4559"/>
<dbReference type="Proteomes" id="UP000503447">
    <property type="component" value="Chromosome"/>
</dbReference>
<evidence type="ECO:0000313" key="3">
    <source>
        <dbReference type="Proteomes" id="UP000503447"/>
    </source>
</evidence>
<dbReference type="RefSeq" id="WP_171472473.1">
    <property type="nucleotide sequence ID" value="NZ_CP053452.2"/>
</dbReference>
<gene>
    <name evidence="2" type="ORF">FTUN_4559</name>
</gene>
<proteinExistence type="predicted"/>
<evidence type="ECO:0000313" key="2">
    <source>
        <dbReference type="EMBL" id="QJW96999.1"/>
    </source>
</evidence>
<evidence type="ECO:0000256" key="1">
    <source>
        <dbReference type="SAM" id="MobiDB-lite"/>
    </source>
</evidence>
<name>A0A6M5YT12_9BACT</name>
<accession>A0A6M5YT12</accession>
<dbReference type="AlphaFoldDB" id="A0A6M5YT12"/>
<dbReference type="EMBL" id="CP053452">
    <property type="protein sequence ID" value="QJW96999.1"/>
    <property type="molecule type" value="Genomic_DNA"/>
</dbReference>
<reference evidence="3" key="1">
    <citation type="submission" date="2020-05" db="EMBL/GenBank/DDBJ databases">
        <title>Frigoriglobus tundricola gen. nov., sp. nov., a psychrotolerant cellulolytic planctomycete of the family Gemmataceae with two divergent copies of 16S rRNA gene.</title>
        <authorList>
            <person name="Kulichevskaya I.S."/>
            <person name="Ivanova A.A."/>
            <person name="Naumoff D.G."/>
            <person name="Beletsky A.V."/>
            <person name="Rijpstra W.I.C."/>
            <person name="Sinninghe Damste J.S."/>
            <person name="Mardanov A.V."/>
            <person name="Ravin N.V."/>
            <person name="Dedysh S.N."/>
        </authorList>
    </citation>
    <scope>NUCLEOTIDE SEQUENCE [LARGE SCALE GENOMIC DNA]</scope>
    <source>
        <strain evidence="3">PL17</strain>
    </source>
</reference>
<feature type="region of interest" description="Disordered" evidence="1">
    <location>
        <begin position="73"/>
        <end position="92"/>
    </location>
</feature>
<sequence length="278" mass="30467">MSVSGSAPEGAAPPPRSSRLAAGVGLMVFLGLSASAGLVLAQPGDRPAPSAKAPVPDAVPAGGPPTGFFAVHFADPPAKQPPAKPKARDKSKVVPKLVDDPLPEKPPEGWQEYVQEKYKAYSIWLPKSGRKLFQKDGVLDVDTMKVGYVVLRCEIDDDVTLNVQRLIIPLKKGETLDAVTMIETFRDVHLEEFEGTVTKEYDLMLGRMPGKEYRVDLKGGEKSRVRIYQIDRAVWRLWVTGTKEQVEGDTAKLIFASFKNQLLINEALKKKDPPAKKP</sequence>
<organism evidence="2 3">
    <name type="scientific">Frigoriglobus tundricola</name>
    <dbReference type="NCBI Taxonomy" id="2774151"/>
    <lineage>
        <taxon>Bacteria</taxon>
        <taxon>Pseudomonadati</taxon>
        <taxon>Planctomycetota</taxon>
        <taxon>Planctomycetia</taxon>
        <taxon>Gemmatales</taxon>
        <taxon>Gemmataceae</taxon>
        <taxon>Frigoriglobus</taxon>
    </lineage>
</organism>